<accession>A0AAV4SW08</accession>
<feature type="domain" description="DUF5641" evidence="1">
    <location>
        <begin position="2"/>
        <end position="41"/>
    </location>
</feature>
<evidence type="ECO:0000313" key="3">
    <source>
        <dbReference type="Proteomes" id="UP001054945"/>
    </source>
</evidence>
<dbReference type="EMBL" id="BPLR01010287">
    <property type="protein sequence ID" value="GIY38310.1"/>
    <property type="molecule type" value="Genomic_DNA"/>
</dbReference>
<keyword evidence="3" id="KW-1185">Reference proteome</keyword>
<protein>
    <recommendedName>
        <fullName evidence="1">DUF5641 domain-containing protein</fullName>
    </recommendedName>
</protein>
<proteinExistence type="predicted"/>
<dbReference type="AlphaFoldDB" id="A0AAV4SW08"/>
<gene>
    <name evidence="2" type="ORF">CEXT_429371</name>
</gene>
<comment type="caution">
    <text evidence="2">The sequence shown here is derived from an EMBL/GenBank/DDBJ whole genome shotgun (WGS) entry which is preliminary data.</text>
</comment>
<organism evidence="2 3">
    <name type="scientific">Caerostris extrusa</name>
    <name type="common">Bark spider</name>
    <name type="synonym">Caerostris bankana</name>
    <dbReference type="NCBI Taxonomy" id="172846"/>
    <lineage>
        <taxon>Eukaryota</taxon>
        <taxon>Metazoa</taxon>
        <taxon>Ecdysozoa</taxon>
        <taxon>Arthropoda</taxon>
        <taxon>Chelicerata</taxon>
        <taxon>Arachnida</taxon>
        <taxon>Araneae</taxon>
        <taxon>Araneomorphae</taxon>
        <taxon>Entelegynae</taxon>
        <taxon>Araneoidea</taxon>
        <taxon>Araneidae</taxon>
        <taxon>Caerostris</taxon>
    </lineage>
</organism>
<dbReference type="Proteomes" id="UP001054945">
    <property type="component" value="Unassembled WGS sequence"/>
</dbReference>
<evidence type="ECO:0000259" key="1">
    <source>
        <dbReference type="Pfam" id="PF18701"/>
    </source>
</evidence>
<name>A0AAV4SW08_CAEEX</name>
<dbReference type="Pfam" id="PF18701">
    <property type="entry name" value="DUF5641"/>
    <property type="match status" value="1"/>
</dbReference>
<dbReference type="InterPro" id="IPR040676">
    <property type="entry name" value="DUF5641"/>
</dbReference>
<evidence type="ECO:0000313" key="2">
    <source>
        <dbReference type="EMBL" id="GIY38310.1"/>
    </source>
</evidence>
<sequence length="73" mass="8834">MWLRDKPNLNINDLVLIKEENLPPLMWRIGRIIELYSGIGGKRKKEEEEEQDGKKFPYIFVFVIHERKKFYIA</sequence>
<reference evidence="2 3" key="1">
    <citation type="submission" date="2021-06" db="EMBL/GenBank/DDBJ databases">
        <title>Caerostris extrusa draft genome.</title>
        <authorList>
            <person name="Kono N."/>
            <person name="Arakawa K."/>
        </authorList>
    </citation>
    <scope>NUCLEOTIDE SEQUENCE [LARGE SCALE GENOMIC DNA]</scope>
</reference>